<dbReference type="SUPFAM" id="SSF49363">
    <property type="entry name" value="Purple acid phosphatase, N-terminal domain"/>
    <property type="match status" value="1"/>
</dbReference>
<dbReference type="Pfam" id="PF14008">
    <property type="entry name" value="Metallophos_C"/>
    <property type="match status" value="1"/>
</dbReference>
<keyword evidence="10" id="KW-0325">Glycoprotein</keyword>
<evidence type="ECO:0000256" key="11">
    <source>
        <dbReference type="RuleBase" id="RU361203"/>
    </source>
</evidence>
<keyword evidence="7 11" id="KW-0378">Hydrolase</keyword>
<dbReference type="PANTHER" id="PTHR22953:SF143">
    <property type="entry name" value="PURPLE ACID PHOSPHATASE"/>
    <property type="match status" value="1"/>
</dbReference>
<dbReference type="FunFam" id="3.60.21.10:FF:000034">
    <property type="entry name" value="Fe(3+)-Zn(2+) purple acid phosphatase"/>
    <property type="match status" value="1"/>
</dbReference>
<dbReference type="CDD" id="cd00839">
    <property type="entry name" value="MPP_PAPs"/>
    <property type="match status" value="1"/>
</dbReference>
<dbReference type="Pfam" id="PF00149">
    <property type="entry name" value="Metallophos"/>
    <property type="match status" value="1"/>
</dbReference>
<dbReference type="Gramene" id="C.cajan_37969.t">
    <property type="protein sequence ID" value="C.cajan_37969.t"/>
    <property type="gene ID" value="C.cajan_37969"/>
</dbReference>
<feature type="signal peptide" evidence="11">
    <location>
        <begin position="1"/>
        <end position="20"/>
    </location>
</feature>
<feature type="domain" description="Purple acid phosphatase C-terminal" evidence="13">
    <location>
        <begin position="382"/>
        <end position="439"/>
    </location>
</feature>
<evidence type="ECO:0000256" key="6">
    <source>
        <dbReference type="ARBA" id="ARBA00022729"/>
    </source>
</evidence>
<comment type="catalytic activity">
    <reaction evidence="1 11">
        <text>a phosphate monoester + H2O = an alcohol + phosphate</text>
        <dbReference type="Rhea" id="RHEA:15017"/>
        <dbReference type="ChEBI" id="CHEBI:15377"/>
        <dbReference type="ChEBI" id="CHEBI:30879"/>
        <dbReference type="ChEBI" id="CHEBI:43474"/>
        <dbReference type="ChEBI" id="CHEBI:67140"/>
        <dbReference type="EC" id="3.1.3.2"/>
    </reaction>
</comment>
<dbReference type="Gene3D" id="3.60.21.10">
    <property type="match status" value="1"/>
</dbReference>
<accession>A0A151RBJ2</accession>
<keyword evidence="6 11" id="KW-0732">Signal</keyword>
<evidence type="ECO:0000313" key="15">
    <source>
        <dbReference type="EMBL" id="KYP39952.1"/>
    </source>
</evidence>
<name>A0A151RBJ2_CAJCA</name>
<evidence type="ECO:0000259" key="14">
    <source>
        <dbReference type="Pfam" id="PF16656"/>
    </source>
</evidence>
<evidence type="ECO:0000256" key="10">
    <source>
        <dbReference type="ARBA" id="ARBA00023180"/>
    </source>
</evidence>
<keyword evidence="16" id="KW-1185">Reference proteome</keyword>
<organism evidence="15 16">
    <name type="scientific">Cajanus cajan</name>
    <name type="common">Pigeon pea</name>
    <name type="synonym">Cajanus indicus</name>
    <dbReference type="NCBI Taxonomy" id="3821"/>
    <lineage>
        <taxon>Eukaryota</taxon>
        <taxon>Viridiplantae</taxon>
        <taxon>Streptophyta</taxon>
        <taxon>Embryophyta</taxon>
        <taxon>Tracheophyta</taxon>
        <taxon>Spermatophyta</taxon>
        <taxon>Magnoliopsida</taxon>
        <taxon>eudicotyledons</taxon>
        <taxon>Gunneridae</taxon>
        <taxon>Pentapetalae</taxon>
        <taxon>rosids</taxon>
        <taxon>fabids</taxon>
        <taxon>Fabales</taxon>
        <taxon>Fabaceae</taxon>
        <taxon>Papilionoideae</taxon>
        <taxon>50 kb inversion clade</taxon>
        <taxon>NPAAA clade</taxon>
        <taxon>indigoferoid/millettioid clade</taxon>
        <taxon>Phaseoleae</taxon>
        <taxon>Cajanus</taxon>
    </lineage>
</organism>
<evidence type="ECO:0000256" key="9">
    <source>
        <dbReference type="ARBA" id="ARBA00023004"/>
    </source>
</evidence>
<gene>
    <name evidence="15" type="ORF">KK1_038727</name>
</gene>
<evidence type="ECO:0000256" key="4">
    <source>
        <dbReference type="ARBA" id="ARBA00008723"/>
    </source>
</evidence>
<dbReference type="SUPFAM" id="SSF56300">
    <property type="entry name" value="Metallo-dependent phosphatases"/>
    <property type="match status" value="1"/>
</dbReference>
<keyword evidence="8" id="KW-0862">Zinc</keyword>
<dbReference type="InterPro" id="IPR041792">
    <property type="entry name" value="MPP_PAP"/>
</dbReference>
<evidence type="ECO:0000256" key="2">
    <source>
        <dbReference type="ARBA" id="ARBA00001947"/>
    </source>
</evidence>
<feature type="domain" description="Calcineurin-like phosphoesterase" evidence="12">
    <location>
        <begin position="160"/>
        <end position="356"/>
    </location>
</feature>
<evidence type="ECO:0000256" key="5">
    <source>
        <dbReference type="ARBA" id="ARBA00022723"/>
    </source>
</evidence>
<evidence type="ECO:0000256" key="1">
    <source>
        <dbReference type="ARBA" id="ARBA00000032"/>
    </source>
</evidence>
<keyword evidence="9" id="KW-0408">Iron</keyword>
<dbReference type="GO" id="GO:0046914">
    <property type="term" value="F:transition metal ion binding"/>
    <property type="evidence" value="ECO:0007669"/>
    <property type="project" value="UniProtKB-ARBA"/>
</dbReference>
<evidence type="ECO:0000259" key="12">
    <source>
        <dbReference type="Pfam" id="PF00149"/>
    </source>
</evidence>
<comment type="cofactor">
    <cofactor evidence="3">
        <name>Fe cation</name>
        <dbReference type="ChEBI" id="CHEBI:24875"/>
    </cofactor>
</comment>
<evidence type="ECO:0000256" key="8">
    <source>
        <dbReference type="ARBA" id="ARBA00022833"/>
    </source>
</evidence>
<dbReference type="PANTHER" id="PTHR22953">
    <property type="entry name" value="ACID PHOSPHATASE RELATED"/>
    <property type="match status" value="1"/>
</dbReference>
<keyword evidence="5" id="KW-0479">Metal-binding</keyword>
<comment type="similarity">
    <text evidence="4 11">Belongs to the metallophosphoesterase superfamily. Purple acid phosphatase family.</text>
</comment>
<dbReference type="OMA" id="RTHAHFA"/>
<dbReference type="EC" id="3.1.3.2" evidence="11"/>
<dbReference type="InterPro" id="IPR025733">
    <property type="entry name" value="PAPs_C"/>
</dbReference>
<dbReference type="EMBL" id="KQ483869">
    <property type="protein sequence ID" value="KYP39952.1"/>
    <property type="molecule type" value="Genomic_DNA"/>
</dbReference>
<dbReference type="AlphaFoldDB" id="A0A151RBJ2"/>
<proteinExistence type="inferred from homology"/>
<comment type="cofactor">
    <cofactor evidence="2">
        <name>Zn(2+)</name>
        <dbReference type="ChEBI" id="CHEBI:29105"/>
    </cofactor>
</comment>
<dbReference type="InterPro" id="IPR008963">
    <property type="entry name" value="Purple_acid_Pase-like_N"/>
</dbReference>
<dbReference type="InterPro" id="IPR039331">
    <property type="entry name" value="PAPs-like"/>
</dbReference>
<dbReference type="InterPro" id="IPR029052">
    <property type="entry name" value="Metallo-depent_PP-like"/>
</dbReference>
<dbReference type="GO" id="GO:0003993">
    <property type="term" value="F:acid phosphatase activity"/>
    <property type="evidence" value="ECO:0007669"/>
    <property type="project" value="UniProtKB-EC"/>
</dbReference>
<reference evidence="15" key="1">
    <citation type="journal article" date="2012" name="Nat. Biotechnol.">
        <title>Draft genome sequence of pigeonpea (Cajanus cajan), an orphan legume crop of resource-poor farmers.</title>
        <authorList>
            <person name="Varshney R.K."/>
            <person name="Chen W."/>
            <person name="Li Y."/>
            <person name="Bharti A.K."/>
            <person name="Saxena R.K."/>
            <person name="Schlueter J.A."/>
            <person name="Donoghue M.T."/>
            <person name="Azam S."/>
            <person name="Fan G."/>
            <person name="Whaley A.M."/>
            <person name="Farmer A.D."/>
            <person name="Sheridan J."/>
            <person name="Iwata A."/>
            <person name="Tuteja R."/>
            <person name="Penmetsa R.V."/>
            <person name="Wu W."/>
            <person name="Upadhyaya H.D."/>
            <person name="Yang S.P."/>
            <person name="Shah T."/>
            <person name="Saxena K.B."/>
            <person name="Michael T."/>
            <person name="McCombie W.R."/>
            <person name="Yang B."/>
            <person name="Zhang G."/>
            <person name="Yang H."/>
            <person name="Wang J."/>
            <person name="Spillane C."/>
            <person name="Cook D.R."/>
            <person name="May G.D."/>
            <person name="Xu X."/>
            <person name="Jackson S.A."/>
        </authorList>
    </citation>
    <scope>NUCLEOTIDE SEQUENCE [LARGE SCALE GENOMIC DNA]</scope>
</reference>
<dbReference type="InterPro" id="IPR004843">
    <property type="entry name" value="Calcineurin-like_PHP"/>
</dbReference>
<feature type="chain" id="PRO_5007358901" description="Purple acid phosphatase" evidence="11">
    <location>
        <begin position="21"/>
        <end position="463"/>
    </location>
</feature>
<dbReference type="Pfam" id="PF16656">
    <property type="entry name" value="Pur_ac_phosph_N"/>
    <property type="match status" value="1"/>
</dbReference>
<dbReference type="Gene3D" id="2.60.40.380">
    <property type="entry name" value="Purple acid phosphatase-like, N-terminal"/>
    <property type="match status" value="1"/>
</dbReference>
<evidence type="ECO:0000259" key="13">
    <source>
        <dbReference type="Pfam" id="PF14008"/>
    </source>
</evidence>
<dbReference type="FunFam" id="2.60.40.380:FF:000001">
    <property type="entry name" value="Fe(3+)-Zn(2+) purple acid phosphatase"/>
    <property type="match status" value="1"/>
</dbReference>
<evidence type="ECO:0000256" key="3">
    <source>
        <dbReference type="ARBA" id="ARBA00001962"/>
    </source>
</evidence>
<sequence length="463" mass="53559">MAGAAIVVALVLNVVVVCNGGKTSSFTRKVEKSEDMPLHSDVFVAPSGYNAPQQVHITQGDHEGRAMMVSWVTMDEPGMSLVHYWSEDFPHKRMAKGNHVTYRFFNYSSAFIHHCTLNDLEFNTKYYYEVGIGHTRRQFWFTTPPEVHPDAPFTFDDVALIAGDMGQTFDSNKTFTHYESNPKKGQAVLYVGDLSYADDHPNHDNVRWDTWGRFVERSTAYQPWIWTTGNHEIDYAPEIDEPEPFKPFRHRYQVPYKASGSTQPFWYSIKMASAHIIVLASYSAYGKYTPQYEWIKAELPKVDRTKTPWLIVLMHSPWYNSYNYHYMEGDSMRVAFEPWFVKYKVDLVFAGHVHAYERSERVSNVAYNLINGRCKPVKDMSAPVYITIGDGGNIEGLATKMTEPQPEYSAYREASFGHAMLEIKNRTHAHYSWHRNEDEYAVSADSVWFFNRYWHPVDDSTTK</sequence>
<protein>
    <recommendedName>
        <fullName evidence="11">Purple acid phosphatase</fullName>
        <ecNumber evidence="11">3.1.3.2</ecNumber>
    </recommendedName>
</protein>
<dbReference type="InterPro" id="IPR015914">
    <property type="entry name" value="PAPs_N"/>
</dbReference>
<evidence type="ECO:0000256" key="7">
    <source>
        <dbReference type="ARBA" id="ARBA00022801"/>
    </source>
</evidence>
<evidence type="ECO:0000313" key="16">
    <source>
        <dbReference type="Proteomes" id="UP000075243"/>
    </source>
</evidence>
<dbReference type="Proteomes" id="UP000075243">
    <property type="component" value="Unassembled WGS sequence"/>
</dbReference>
<feature type="domain" description="Purple acid phosphatase N-terminal" evidence="14">
    <location>
        <begin position="52"/>
        <end position="143"/>
    </location>
</feature>